<evidence type="ECO:0000313" key="5">
    <source>
        <dbReference type="Proteomes" id="UP001168821"/>
    </source>
</evidence>
<feature type="region of interest" description="Disordered" evidence="2">
    <location>
        <begin position="25"/>
        <end position="66"/>
    </location>
</feature>
<dbReference type="PANTHER" id="PTHR47272">
    <property type="entry name" value="DDE_TNP_1_7 DOMAIN-CONTAINING PROTEIN"/>
    <property type="match status" value="1"/>
</dbReference>
<dbReference type="Proteomes" id="UP001168821">
    <property type="component" value="Unassembled WGS sequence"/>
</dbReference>
<feature type="coiled-coil region" evidence="1">
    <location>
        <begin position="73"/>
        <end position="100"/>
    </location>
</feature>
<comment type="caution">
    <text evidence="4">The sequence shown here is derived from an EMBL/GenBank/DDBJ whole genome shotgun (WGS) entry which is preliminary data.</text>
</comment>
<reference evidence="4" key="1">
    <citation type="journal article" date="2023" name="G3 (Bethesda)">
        <title>Whole genome assemblies of Zophobas morio and Tenebrio molitor.</title>
        <authorList>
            <person name="Kaur S."/>
            <person name="Stinson S.A."/>
            <person name="diCenzo G.C."/>
        </authorList>
    </citation>
    <scope>NUCLEOTIDE SEQUENCE</scope>
    <source>
        <strain evidence="4">QUZm001</strain>
    </source>
</reference>
<dbReference type="AlphaFoldDB" id="A0AA38HMI5"/>
<proteinExistence type="predicted"/>
<sequence>MPKGLTDEQLMVYLYKDDDSVVFELSDEEDEDTPDQRATTDFLDNVNLEEREPEENEQPESGDEIEHVTAEQEIELAEKVEDATAEREEMKDRLKAFYEEFGITEKEKMTWTRDINYQTRPVKWHVPPLEEVDDLSAPIKFFERYITNAIFLQMAEMTNLYATQKNIARFPPTSVEEMKKFIGIHIIMGNLNLPRARLYWNASLGIPIVQDAMSFNRFSKLRNLIHLVDITAREPNNQDRLWKVRDLYDSIRKRCRELPLETHLCVDESK</sequence>
<protein>
    <recommendedName>
        <fullName evidence="3">PiggyBac transposable element-derived protein domain-containing protein</fullName>
    </recommendedName>
</protein>
<keyword evidence="1" id="KW-0175">Coiled coil</keyword>
<feature type="domain" description="PiggyBac transposable element-derived protein" evidence="3">
    <location>
        <begin position="138"/>
        <end position="269"/>
    </location>
</feature>
<evidence type="ECO:0000313" key="4">
    <source>
        <dbReference type="EMBL" id="KAJ3640470.1"/>
    </source>
</evidence>
<evidence type="ECO:0000256" key="1">
    <source>
        <dbReference type="SAM" id="Coils"/>
    </source>
</evidence>
<evidence type="ECO:0000259" key="3">
    <source>
        <dbReference type="Pfam" id="PF13843"/>
    </source>
</evidence>
<keyword evidence="5" id="KW-1185">Reference proteome</keyword>
<organism evidence="4 5">
    <name type="scientific">Zophobas morio</name>
    <dbReference type="NCBI Taxonomy" id="2755281"/>
    <lineage>
        <taxon>Eukaryota</taxon>
        <taxon>Metazoa</taxon>
        <taxon>Ecdysozoa</taxon>
        <taxon>Arthropoda</taxon>
        <taxon>Hexapoda</taxon>
        <taxon>Insecta</taxon>
        <taxon>Pterygota</taxon>
        <taxon>Neoptera</taxon>
        <taxon>Endopterygota</taxon>
        <taxon>Coleoptera</taxon>
        <taxon>Polyphaga</taxon>
        <taxon>Cucujiformia</taxon>
        <taxon>Tenebrionidae</taxon>
        <taxon>Zophobas</taxon>
    </lineage>
</organism>
<dbReference type="PANTHER" id="PTHR47272:SF1">
    <property type="entry name" value="PIGGYBAC TRANSPOSABLE ELEMENT-DERIVED PROTEIN 3-LIKE"/>
    <property type="match status" value="1"/>
</dbReference>
<name>A0AA38HMI5_9CUCU</name>
<accession>A0AA38HMI5</accession>
<gene>
    <name evidence="4" type="ORF">Zmor_003764</name>
</gene>
<evidence type="ECO:0000256" key="2">
    <source>
        <dbReference type="SAM" id="MobiDB-lite"/>
    </source>
</evidence>
<feature type="compositionally biased region" description="Acidic residues" evidence="2">
    <location>
        <begin position="51"/>
        <end position="63"/>
    </location>
</feature>
<dbReference type="EMBL" id="JALNTZ010000010">
    <property type="protein sequence ID" value="KAJ3640470.1"/>
    <property type="molecule type" value="Genomic_DNA"/>
</dbReference>
<dbReference type="Pfam" id="PF13843">
    <property type="entry name" value="DDE_Tnp_1_7"/>
    <property type="match status" value="1"/>
</dbReference>
<dbReference type="InterPro" id="IPR029526">
    <property type="entry name" value="PGBD"/>
</dbReference>